<dbReference type="SUPFAM" id="SSF53822">
    <property type="entry name" value="Periplasmic binding protein-like I"/>
    <property type="match status" value="1"/>
</dbReference>
<dbReference type="PANTHER" id="PTHR30483:SF6">
    <property type="entry name" value="PERIPLASMIC BINDING PROTEIN OF ABC TRANSPORTER FOR NATURAL AMINO ACIDS"/>
    <property type="match status" value="1"/>
</dbReference>
<name>A0A2S8SVR9_9BACT</name>
<evidence type="ECO:0000313" key="5">
    <source>
        <dbReference type="Proteomes" id="UP000237684"/>
    </source>
</evidence>
<dbReference type="InterPro" id="IPR051010">
    <property type="entry name" value="BCAA_transport"/>
</dbReference>
<dbReference type="PANTHER" id="PTHR30483">
    <property type="entry name" value="LEUCINE-SPECIFIC-BINDING PROTEIN"/>
    <property type="match status" value="1"/>
</dbReference>
<dbReference type="InterPro" id="IPR028082">
    <property type="entry name" value="Peripla_BP_I"/>
</dbReference>
<feature type="domain" description="Leucine-binding protein" evidence="3">
    <location>
        <begin position="66"/>
        <end position="397"/>
    </location>
</feature>
<comment type="similarity">
    <text evidence="1">Belongs to the leucine-binding protein family.</text>
</comment>
<proteinExistence type="inferred from homology"/>
<comment type="caution">
    <text evidence="4">The sequence shown here is derived from an EMBL/GenBank/DDBJ whole genome shotgun (WGS) entry which is preliminary data.</text>
</comment>
<dbReference type="Gene3D" id="3.40.50.2300">
    <property type="match status" value="2"/>
</dbReference>
<evidence type="ECO:0000313" key="4">
    <source>
        <dbReference type="EMBL" id="PQV64884.1"/>
    </source>
</evidence>
<dbReference type="Proteomes" id="UP000237684">
    <property type="component" value="Unassembled WGS sequence"/>
</dbReference>
<dbReference type="RefSeq" id="WP_157947532.1">
    <property type="nucleotide sequence ID" value="NZ_NIGF01000003.1"/>
</dbReference>
<keyword evidence="5" id="KW-1185">Reference proteome</keyword>
<dbReference type="Pfam" id="PF13458">
    <property type="entry name" value="Peripla_BP_6"/>
    <property type="match status" value="1"/>
</dbReference>
<dbReference type="EMBL" id="NIGF01000003">
    <property type="protein sequence ID" value="PQV64884.1"/>
    <property type="molecule type" value="Genomic_DNA"/>
</dbReference>
<dbReference type="InterPro" id="IPR028081">
    <property type="entry name" value="Leu-bd"/>
</dbReference>
<dbReference type="InParanoid" id="A0A2S8SVR9"/>
<evidence type="ECO:0000259" key="3">
    <source>
        <dbReference type="Pfam" id="PF13458"/>
    </source>
</evidence>
<evidence type="ECO:0000256" key="1">
    <source>
        <dbReference type="ARBA" id="ARBA00010062"/>
    </source>
</evidence>
<accession>A0A2S8SVR9</accession>
<evidence type="ECO:0000256" key="2">
    <source>
        <dbReference type="ARBA" id="ARBA00022729"/>
    </source>
</evidence>
<sequence length="408" mass="43252">MHSTLRFPFSIFCGALLIGALSGCKTPENASSNGASASAGTDNATTVAVSPAKPYEGDTLIWGEFGSLTGDTATFGNSTHNALKMAIEEINEKGAPLGKKIELKVEDDGSQVSQVTSVVKKLIDQEGALVILGEVASSRSLAAAPICEAAGVPMLSPSSTNPKVTIGRKWIFRSCFIDSFQGKAMVKFARENLKAKTAAVLTNNGQDYSKGLSDVFAEEFKNAGGTIVDTQSYQDTDTDFRAQLTSLKAKSPDVIYIPDYYNKDGAIAGQARNLGLNQPLLGGDGWDSPKIFDIGKDAINNTYFTNHYAAMDKNPIVSKFVNGYRKLYGETPDALAACAYDAAFIMADAIKRAGSTDRGKIRDALASTKGFVGVTGTISINKDHNVAKPLAVLKIADAKQQFVTTVSP</sequence>
<dbReference type="OrthoDB" id="9783240at2"/>
<keyword evidence="2" id="KW-0732">Signal</keyword>
<dbReference type="PROSITE" id="PS51257">
    <property type="entry name" value="PROKAR_LIPOPROTEIN"/>
    <property type="match status" value="1"/>
</dbReference>
<organism evidence="4 5">
    <name type="scientific">Abditibacterium utsteinense</name>
    <dbReference type="NCBI Taxonomy" id="1960156"/>
    <lineage>
        <taxon>Bacteria</taxon>
        <taxon>Pseudomonadati</taxon>
        <taxon>Abditibacteriota</taxon>
        <taxon>Abditibacteriia</taxon>
        <taxon>Abditibacteriales</taxon>
        <taxon>Abditibacteriaceae</taxon>
        <taxon>Abditibacterium</taxon>
    </lineage>
</organism>
<dbReference type="CDD" id="cd06347">
    <property type="entry name" value="PBP1_ABC_LivK_ligand_binding-like"/>
    <property type="match status" value="1"/>
</dbReference>
<dbReference type="AlphaFoldDB" id="A0A2S8SVR9"/>
<gene>
    <name evidence="4" type="ORF">B1R32_103151</name>
</gene>
<protein>
    <submittedName>
        <fullName evidence="4">Amino acid/amide ABC transporter substrate-binding protein, HAAT family</fullName>
    </submittedName>
</protein>
<reference evidence="4 5" key="1">
    <citation type="journal article" date="2018" name="Syst. Appl. Microbiol.">
        <title>Abditibacterium utsteinense sp. nov., the first cultivated member of candidate phylum FBP, isolated from ice-free Antarctic soil samples.</title>
        <authorList>
            <person name="Tahon G."/>
            <person name="Tytgat B."/>
            <person name="Lebbe L."/>
            <person name="Carlier A."/>
            <person name="Willems A."/>
        </authorList>
    </citation>
    <scope>NUCLEOTIDE SEQUENCE [LARGE SCALE GENOMIC DNA]</scope>
    <source>
        <strain evidence="4 5">LMG 29911</strain>
    </source>
</reference>